<accession>A0A0C1MPZ4</accession>
<gene>
    <name evidence="2" type="ORF">JF50_12270</name>
</gene>
<dbReference type="OrthoDB" id="6303068at2"/>
<name>A0A0C1MPZ4_9GAMM</name>
<proteinExistence type="predicted"/>
<evidence type="ECO:0000313" key="2">
    <source>
        <dbReference type="EMBL" id="KID56688.1"/>
    </source>
</evidence>
<organism evidence="2 3">
    <name type="scientific">Pseudoalteromonas luteoviolacea</name>
    <dbReference type="NCBI Taxonomy" id="43657"/>
    <lineage>
        <taxon>Bacteria</taxon>
        <taxon>Pseudomonadati</taxon>
        <taxon>Pseudomonadota</taxon>
        <taxon>Gammaproteobacteria</taxon>
        <taxon>Alteromonadales</taxon>
        <taxon>Pseudoalteromonadaceae</taxon>
        <taxon>Pseudoalteromonas</taxon>
    </lineage>
</organism>
<comment type="caution">
    <text evidence="2">The sequence shown here is derived from an EMBL/GenBank/DDBJ whole genome shotgun (WGS) entry which is preliminary data.</text>
</comment>
<sequence length="345" mass="38688">MQHSVKKTNNIVLLFGVAGIFMLLIMTAMILVNNHTFADKTYYKTILQDASGLSALPAIYFKGLKVGRIDGFRLDHESNLIEVELWVFREYQNKVVKYAVLAGEQHPIFDDVTTFELILPDPSSVKEYVELAPDSYIPHINSELGKSYVNKGLIAQKGDDIESILGSINQLLQNFQKEDNPEAGAIFRVLDRVAKISDNLMVVSEEVKGSDLLPDAERTLAQSQQVLEQMPKVLEQINTTLRTTERLMGQAGSTLNNYAEPAKIIGDVTDRQLPIVLNNLNESLTVMQIMLKDVHSEREQFAIAIHSMQQVLDKMDKTLQALNNHPMLKGGIEKQPQTTGVEMHD</sequence>
<evidence type="ECO:0000313" key="3">
    <source>
        <dbReference type="Proteomes" id="UP000031327"/>
    </source>
</evidence>
<dbReference type="RefSeq" id="WP_039609756.1">
    <property type="nucleotide sequence ID" value="NZ_JWIC01000006.1"/>
</dbReference>
<reference evidence="2 3" key="1">
    <citation type="submission" date="2014-12" db="EMBL/GenBank/DDBJ databases">
        <title>Draft Genome Sequence of Pseudoalteromonas luteoviolacea HI1.</title>
        <authorList>
            <person name="Asahina A.Y."/>
            <person name="Hadfield M.G."/>
        </authorList>
    </citation>
    <scope>NUCLEOTIDE SEQUENCE [LARGE SCALE GENOMIC DNA]</scope>
    <source>
        <strain evidence="2 3">HI1</strain>
    </source>
</reference>
<evidence type="ECO:0008006" key="4">
    <source>
        <dbReference type="Google" id="ProtNLM"/>
    </source>
</evidence>
<feature type="transmembrane region" description="Helical" evidence="1">
    <location>
        <begin position="12"/>
        <end position="32"/>
    </location>
</feature>
<keyword evidence="1" id="KW-0812">Transmembrane</keyword>
<dbReference type="AlphaFoldDB" id="A0A0C1MPZ4"/>
<protein>
    <recommendedName>
        <fullName evidence="4">Mce/MlaD domain-containing protein</fullName>
    </recommendedName>
</protein>
<keyword evidence="1" id="KW-0472">Membrane</keyword>
<keyword evidence="1" id="KW-1133">Transmembrane helix</keyword>
<dbReference type="EMBL" id="JWIC01000006">
    <property type="protein sequence ID" value="KID56688.1"/>
    <property type="molecule type" value="Genomic_DNA"/>
</dbReference>
<dbReference type="Proteomes" id="UP000031327">
    <property type="component" value="Unassembled WGS sequence"/>
</dbReference>
<evidence type="ECO:0000256" key="1">
    <source>
        <dbReference type="SAM" id="Phobius"/>
    </source>
</evidence>